<dbReference type="GO" id="GO:0003677">
    <property type="term" value="F:DNA binding"/>
    <property type="evidence" value="ECO:0007669"/>
    <property type="project" value="InterPro"/>
</dbReference>
<accession>A0A4R6BSD9</accession>
<dbReference type="AlphaFoldDB" id="A0A4R6BSD9"/>
<dbReference type="InterPro" id="IPR011034">
    <property type="entry name" value="Formyl_transferase-like_C_sf"/>
</dbReference>
<dbReference type="CDD" id="cd00540">
    <property type="entry name" value="AAG"/>
    <property type="match status" value="1"/>
</dbReference>
<protein>
    <recommendedName>
        <fullName evidence="5">Putative 3-methyladenine DNA glycosylase</fullName>
        <ecNumber evidence="5">3.2.2.-</ecNumber>
    </recommendedName>
</protein>
<reference evidence="6 7" key="1">
    <citation type="submission" date="2019-01" db="EMBL/GenBank/DDBJ databases">
        <title>Draft genome sequences of the type strains of six Macrococcus species.</title>
        <authorList>
            <person name="Mazhar S."/>
            <person name="Altermann E."/>
            <person name="Hill C."/>
            <person name="Mcauliffe O."/>
        </authorList>
    </citation>
    <scope>NUCLEOTIDE SEQUENCE [LARGE SCALE GENOMIC DNA]</scope>
    <source>
        <strain evidence="6 7">CCM4815</strain>
    </source>
</reference>
<evidence type="ECO:0000313" key="7">
    <source>
        <dbReference type="Proteomes" id="UP000294802"/>
    </source>
</evidence>
<comment type="similarity">
    <text evidence="1 5">Belongs to the DNA glycosylase MPG family.</text>
</comment>
<evidence type="ECO:0000256" key="2">
    <source>
        <dbReference type="ARBA" id="ARBA00022763"/>
    </source>
</evidence>
<dbReference type="InterPro" id="IPR036995">
    <property type="entry name" value="MPG_sf"/>
</dbReference>
<keyword evidence="3 5" id="KW-0378">Hydrolase</keyword>
<sequence>MKENTLSAAKELLGKKLTTLVDGSVTSGYITEVEAYLGITDKAAHAYQGRRTKKNDMMYSDYGTIYVYTMHGHHCMNFITRDAESPEGVLIRAVEPLEGIEVMQERRGRMDHLTDGPGKLTKSLGVKRELHNGLKLNEGPVMIEEGRVPELILESKRIGIDNKEEATDYLYRFTVKGNPYVSKDRVKPADSNGWV</sequence>
<dbReference type="PANTHER" id="PTHR10429">
    <property type="entry name" value="DNA-3-METHYLADENINE GLYCOSYLASE"/>
    <property type="match status" value="1"/>
</dbReference>
<dbReference type="Proteomes" id="UP000294802">
    <property type="component" value="Unassembled WGS sequence"/>
</dbReference>
<organism evidence="6 7">
    <name type="scientific">Macrococcus lamae</name>
    <dbReference type="NCBI Taxonomy" id="198484"/>
    <lineage>
        <taxon>Bacteria</taxon>
        <taxon>Bacillati</taxon>
        <taxon>Bacillota</taxon>
        <taxon>Bacilli</taxon>
        <taxon>Bacillales</taxon>
        <taxon>Staphylococcaceae</taxon>
        <taxon>Macrococcus</taxon>
    </lineage>
</organism>
<dbReference type="SUPFAM" id="SSF50486">
    <property type="entry name" value="FMT C-terminal domain-like"/>
    <property type="match status" value="1"/>
</dbReference>
<evidence type="ECO:0000256" key="3">
    <source>
        <dbReference type="ARBA" id="ARBA00022801"/>
    </source>
</evidence>
<evidence type="ECO:0000313" key="6">
    <source>
        <dbReference type="EMBL" id="TDM05316.1"/>
    </source>
</evidence>
<dbReference type="GO" id="GO:0003905">
    <property type="term" value="F:alkylbase DNA N-glycosylase activity"/>
    <property type="evidence" value="ECO:0007669"/>
    <property type="project" value="InterPro"/>
</dbReference>
<dbReference type="Pfam" id="PF02245">
    <property type="entry name" value="Pur_DNA_glyco"/>
    <property type="match status" value="1"/>
</dbReference>
<dbReference type="HAMAP" id="MF_00527">
    <property type="entry name" value="3MGH"/>
    <property type="match status" value="1"/>
</dbReference>
<dbReference type="Gene3D" id="3.10.300.10">
    <property type="entry name" value="Methylpurine-DNA glycosylase (MPG)"/>
    <property type="match status" value="1"/>
</dbReference>
<dbReference type="OrthoDB" id="9794313at2"/>
<evidence type="ECO:0000256" key="5">
    <source>
        <dbReference type="HAMAP-Rule" id="MF_00527"/>
    </source>
</evidence>
<dbReference type="InterPro" id="IPR003180">
    <property type="entry name" value="MPG"/>
</dbReference>
<keyword evidence="7" id="KW-1185">Reference proteome</keyword>
<dbReference type="FunFam" id="3.10.300.10:FF:000001">
    <property type="entry name" value="Putative 3-methyladenine DNA glycosylase"/>
    <property type="match status" value="1"/>
</dbReference>
<proteinExistence type="inferred from homology"/>
<evidence type="ECO:0000256" key="1">
    <source>
        <dbReference type="ARBA" id="ARBA00009232"/>
    </source>
</evidence>
<keyword evidence="2 5" id="KW-0227">DNA damage</keyword>
<dbReference type="EC" id="3.2.2.-" evidence="5"/>
<dbReference type="PANTHER" id="PTHR10429:SF0">
    <property type="entry name" value="DNA-3-METHYLADENINE GLYCOSYLASE"/>
    <property type="match status" value="1"/>
</dbReference>
<comment type="caution">
    <text evidence="6">The sequence shown here is derived from an EMBL/GenBank/DDBJ whole genome shotgun (WGS) entry which is preliminary data.</text>
</comment>
<dbReference type="EMBL" id="SCWB01000020">
    <property type="protein sequence ID" value="TDM05316.1"/>
    <property type="molecule type" value="Genomic_DNA"/>
</dbReference>
<dbReference type="NCBIfam" id="TIGR00567">
    <property type="entry name" value="3mg"/>
    <property type="match status" value="1"/>
</dbReference>
<evidence type="ECO:0000256" key="4">
    <source>
        <dbReference type="ARBA" id="ARBA00023204"/>
    </source>
</evidence>
<name>A0A4R6BSD9_9STAP</name>
<gene>
    <name evidence="6" type="ORF">ERX29_09985</name>
</gene>
<dbReference type="GO" id="GO:0006284">
    <property type="term" value="P:base-excision repair"/>
    <property type="evidence" value="ECO:0007669"/>
    <property type="project" value="InterPro"/>
</dbReference>
<keyword evidence="4 5" id="KW-0234">DNA repair</keyword>